<keyword evidence="3" id="KW-1185">Reference proteome</keyword>
<dbReference type="Proteomes" id="UP000322000">
    <property type="component" value="Chromosome 14"/>
</dbReference>
<proteinExistence type="predicted"/>
<dbReference type="AlphaFoldDB" id="A0A7E5WA21"/>
<evidence type="ECO:0000256" key="2">
    <source>
        <dbReference type="SAM" id="SignalP"/>
    </source>
</evidence>
<feature type="region of interest" description="Disordered" evidence="1">
    <location>
        <begin position="322"/>
        <end position="364"/>
    </location>
</feature>
<dbReference type="InParanoid" id="A0A7E5WA21"/>
<gene>
    <name evidence="4" type="primary">LOC113500663</name>
</gene>
<feature type="compositionally biased region" description="Basic and acidic residues" evidence="1">
    <location>
        <begin position="344"/>
        <end position="354"/>
    </location>
</feature>
<accession>A0A7E5WA21</accession>
<feature type="region of interest" description="Disordered" evidence="1">
    <location>
        <begin position="181"/>
        <end position="201"/>
    </location>
</feature>
<dbReference type="KEGG" id="tnl:113500663"/>
<evidence type="ECO:0000313" key="4">
    <source>
        <dbReference type="RefSeq" id="XP_026737327.1"/>
    </source>
</evidence>
<name>A0A7E5WA21_TRINI</name>
<reference evidence="4" key="1">
    <citation type="submission" date="2025-08" db="UniProtKB">
        <authorList>
            <consortium name="RefSeq"/>
        </authorList>
    </citation>
    <scope>IDENTIFICATION</scope>
</reference>
<sequence length="480" mass="54280">MEFRRWHCYVIVNCFVLLQYLEAKTFSLNEAIAAESQLAEVSEPTLPPTLPAPTKRLSLLERLALKPKLKLKNLLNKKDYIEGKKKSPLKYRKAFRIKNPLRPKRLNLAQQAKYKRKNQAAKREINGNDKQQYIPLLKSLSMLFDNLLNSDASESREIKTKKFKRNRYYSGENEVPCDCASSNTGKTSAEPREKAITSAAPPSIEIAIDAADSAIAETAPAATYHPTPRNISTFRQHKDIPVLLTRDTPSPGRDNHGLSTRSGTTHHRHFERNITRDHGHHEHVAPLREKGFRTKSNETNTNGVARNGTSGFRYTRAPRLRITGVPAGGNTTGKGSETKSSNDSLRENRVETGRNETASPKPIPESFRRLRGFVPDDEISVLSESLQPEEIRKESNFSFANHSTSYKRIPDKNVTFTAEDTTVREGYETMKLEDLKVANHKESIKKNSPVVIIYDGYSVTRDKNGLNKYSETTIRIHSKQ</sequence>
<organism evidence="3 4">
    <name type="scientific">Trichoplusia ni</name>
    <name type="common">Cabbage looper</name>
    <dbReference type="NCBI Taxonomy" id="7111"/>
    <lineage>
        <taxon>Eukaryota</taxon>
        <taxon>Metazoa</taxon>
        <taxon>Ecdysozoa</taxon>
        <taxon>Arthropoda</taxon>
        <taxon>Hexapoda</taxon>
        <taxon>Insecta</taxon>
        <taxon>Pterygota</taxon>
        <taxon>Neoptera</taxon>
        <taxon>Endopterygota</taxon>
        <taxon>Lepidoptera</taxon>
        <taxon>Glossata</taxon>
        <taxon>Ditrysia</taxon>
        <taxon>Noctuoidea</taxon>
        <taxon>Noctuidae</taxon>
        <taxon>Plusiinae</taxon>
        <taxon>Trichoplusia</taxon>
    </lineage>
</organism>
<evidence type="ECO:0000313" key="3">
    <source>
        <dbReference type="Proteomes" id="UP000322000"/>
    </source>
</evidence>
<evidence type="ECO:0000256" key="1">
    <source>
        <dbReference type="SAM" id="MobiDB-lite"/>
    </source>
</evidence>
<dbReference type="OrthoDB" id="7486749at2759"/>
<keyword evidence="2" id="KW-0732">Signal</keyword>
<feature type="signal peptide" evidence="2">
    <location>
        <begin position="1"/>
        <end position="23"/>
    </location>
</feature>
<dbReference type="GeneID" id="113500663"/>
<protein>
    <submittedName>
        <fullName evidence="4">Uncharacterized protein LOC113500663</fullName>
    </submittedName>
</protein>
<dbReference type="RefSeq" id="XP_026737327.1">
    <property type="nucleotide sequence ID" value="XM_026881526.1"/>
</dbReference>
<feature type="region of interest" description="Disordered" evidence="1">
    <location>
        <begin position="220"/>
        <end position="266"/>
    </location>
</feature>
<feature type="compositionally biased region" description="Polar residues" evidence="1">
    <location>
        <begin position="333"/>
        <end position="343"/>
    </location>
</feature>
<feature type="chain" id="PRO_5028830773" evidence="2">
    <location>
        <begin position="24"/>
        <end position="480"/>
    </location>
</feature>